<protein>
    <submittedName>
        <fullName evidence="2">Uncharacterized protein</fullName>
    </submittedName>
</protein>
<sequence length="51" mass="5454">MGMEPQSTLSGFSVQTNRASCVFVRQKVFCQTKTNLPSLTVGGFSSEVGNP</sequence>
<evidence type="ECO:0000313" key="1">
    <source>
        <dbReference type="EMBL" id="EDV00986.1"/>
    </source>
</evidence>
<dbReference type="EMBL" id="ABIY02000050">
    <property type="protein sequence ID" value="EDV02403.1"/>
    <property type="molecule type" value="Genomic_DNA"/>
</dbReference>
<organism evidence="2 3">
    <name type="scientific">Phocaeicola coprocola DSM 17136</name>
    <dbReference type="NCBI Taxonomy" id="470145"/>
    <lineage>
        <taxon>Bacteria</taxon>
        <taxon>Pseudomonadati</taxon>
        <taxon>Bacteroidota</taxon>
        <taxon>Bacteroidia</taxon>
        <taxon>Bacteroidales</taxon>
        <taxon>Bacteroidaceae</taxon>
        <taxon>Phocaeicola</taxon>
    </lineage>
</organism>
<dbReference type="EMBL" id="ABIY02000085">
    <property type="protein sequence ID" value="EDV00986.1"/>
    <property type="molecule type" value="Genomic_DNA"/>
</dbReference>
<accession>B3JEZ2</accession>
<proteinExistence type="predicted"/>
<reference evidence="2 3" key="2">
    <citation type="submission" date="2008-04" db="EMBL/GenBank/DDBJ databases">
        <authorList>
            <person name="Fulton L."/>
            <person name="Clifton S."/>
            <person name="Fulton B."/>
            <person name="Xu J."/>
            <person name="Minx P."/>
            <person name="Pepin K.H."/>
            <person name="Johnson M."/>
            <person name="Thiruvilangam P."/>
            <person name="Bhonagiri V."/>
            <person name="Nash W.E."/>
            <person name="Mardis E.R."/>
            <person name="Wilson R.K."/>
        </authorList>
    </citation>
    <scope>NUCLEOTIDE SEQUENCE [LARGE SCALE GENOMIC DNA]</scope>
    <source>
        <strain evidence="2 3">DSM 17136</strain>
    </source>
</reference>
<comment type="caution">
    <text evidence="2">The sequence shown here is derived from an EMBL/GenBank/DDBJ whole genome shotgun (WGS) entry which is preliminary data.</text>
</comment>
<reference evidence="2 3" key="1">
    <citation type="submission" date="2008-04" db="EMBL/GenBank/DDBJ databases">
        <title>Draft genome sequence of Bacteroides coprocola (DSM 17136).</title>
        <authorList>
            <person name="Sudarsanam P."/>
            <person name="Ley R."/>
            <person name="Guruge J."/>
            <person name="Turnbaugh P.J."/>
            <person name="Mahowald M."/>
            <person name="Liep D."/>
            <person name="Gordon J."/>
        </authorList>
    </citation>
    <scope>NUCLEOTIDE SEQUENCE [LARGE SCALE GENOMIC DNA]</scope>
    <source>
        <strain evidence="2 3">DSM 17136</strain>
    </source>
</reference>
<dbReference type="Proteomes" id="UP000003146">
    <property type="component" value="Unassembled WGS sequence"/>
</dbReference>
<dbReference type="AlphaFoldDB" id="B3JEZ2"/>
<name>B3JEZ2_9BACT</name>
<evidence type="ECO:0000313" key="3">
    <source>
        <dbReference type="Proteomes" id="UP000003146"/>
    </source>
</evidence>
<dbReference type="HOGENOM" id="CLU_207673_0_0_10"/>
<evidence type="ECO:0000313" key="2">
    <source>
        <dbReference type="EMBL" id="EDV02403.1"/>
    </source>
</evidence>
<gene>
    <name evidence="2" type="ORF">BACCOP_00437</name>
    <name evidence="1" type="ORF">BACCOP_01951</name>
</gene>